<dbReference type="GO" id="GO:0004560">
    <property type="term" value="F:alpha-L-fucosidase activity"/>
    <property type="evidence" value="ECO:0007669"/>
    <property type="project" value="InterPro"/>
</dbReference>
<evidence type="ECO:0000256" key="4">
    <source>
        <dbReference type="ARBA" id="ARBA00022801"/>
    </source>
</evidence>
<dbReference type="GO" id="GO:0005764">
    <property type="term" value="C:lysosome"/>
    <property type="evidence" value="ECO:0007669"/>
    <property type="project" value="TreeGrafter"/>
</dbReference>
<dbReference type="AlphaFoldDB" id="A0A7Y0FMN5"/>
<evidence type="ECO:0000256" key="1">
    <source>
        <dbReference type="ARBA" id="ARBA00007951"/>
    </source>
</evidence>
<organism evidence="7 8">
    <name type="scientific">Hymenobacter polaris</name>
    <dbReference type="NCBI Taxonomy" id="2682546"/>
    <lineage>
        <taxon>Bacteria</taxon>
        <taxon>Pseudomonadati</taxon>
        <taxon>Bacteroidota</taxon>
        <taxon>Cytophagia</taxon>
        <taxon>Cytophagales</taxon>
        <taxon>Hymenobacteraceae</taxon>
        <taxon>Hymenobacter</taxon>
    </lineage>
</organism>
<keyword evidence="5" id="KW-0326">Glycosidase</keyword>
<sequence length="525" mass="57985">MKKLWLTGPRQHSPHRWARWLAACLGVLLAPAASAQLYSPQNYVRIAPQSTPSALIRQAAAVAPSPQQLRWQQLELTGFLHFGINTFTGREWGDGTESPALFNPSALDAGQWVRACKAGGIKQVILTAKHHDGFCLWPSKYTKHSVQSSPWKNGHGDVVKEVAEACRAEHLGFGVYLSPWDRNSPYFGDSARYNDYFVNQLTELLTNYGRVDEVWFDGANGEGPTGRKQVYDFNRWYALIRRLQPTAVIAVMGPDVRWVGTESGYGRPTEWSVVPLGAQNQEKVAANSQQVVAFAPHNMMDDDLGSRAKIAHAPALVWYPAEVDVSIRPGWFYHPAEDAQVKTPAQLLDIYNSSVGRNGVLLLNIPPDKRGLLAEPDMASLKGFSKALHDTYATNLLAGARVSGPQAARAPALLDAKYATYWTTAGPADTTAVLTFELPAPLTFDVLQLQENIALGQRIERFVLERQRGAEWLPVAAGTTVGYKRILTFAPVRAQRLRLRITSSRLNPTLSAIGLYRQALATPLR</sequence>
<evidence type="ECO:0000313" key="8">
    <source>
        <dbReference type="Proteomes" id="UP000559626"/>
    </source>
</evidence>
<gene>
    <name evidence="7" type="ORF">HHL22_12665</name>
</gene>
<dbReference type="Gene3D" id="3.20.20.80">
    <property type="entry name" value="Glycosidases"/>
    <property type="match status" value="1"/>
</dbReference>
<feature type="domain" description="Glycoside hydrolase family 29 N-terminal" evidence="6">
    <location>
        <begin position="100"/>
        <end position="386"/>
    </location>
</feature>
<evidence type="ECO:0000256" key="5">
    <source>
        <dbReference type="ARBA" id="ARBA00023295"/>
    </source>
</evidence>
<keyword evidence="4" id="KW-0378">Hydrolase</keyword>
<dbReference type="GO" id="GO:0016139">
    <property type="term" value="P:glycoside catabolic process"/>
    <property type="evidence" value="ECO:0007669"/>
    <property type="project" value="TreeGrafter"/>
</dbReference>
<dbReference type="RefSeq" id="WP_169531724.1">
    <property type="nucleotide sequence ID" value="NZ_JABBGH010000002.1"/>
</dbReference>
<dbReference type="FunFam" id="3.20.20.80:FF:000052">
    <property type="entry name" value="Putative alpha-L-fucosidase 1"/>
    <property type="match status" value="1"/>
</dbReference>
<comment type="caution">
    <text evidence="7">The sequence shown here is derived from an EMBL/GenBank/DDBJ whole genome shotgun (WGS) entry which is preliminary data.</text>
</comment>
<reference evidence="7 8" key="1">
    <citation type="submission" date="2020-04" db="EMBL/GenBank/DDBJ databases">
        <title>Hymenobacter polaris sp. nov., isolated from Arctic soil.</title>
        <authorList>
            <person name="Dahal R.H."/>
        </authorList>
    </citation>
    <scope>NUCLEOTIDE SEQUENCE [LARGE SCALE GENOMIC DNA]</scope>
    <source>
        <strain evidence="7 8">RP-2-7</strain>
    </source>
</reference>
<evidence type="ECO:0000313" key="7">
    <source>
        <dbReference type="EMBL" id="NML66058.1"/>
    </source>
</evidence>
<dbReference type="EC" id="3.2.1.51" evidence="2"/>
<keyword evidence="8" id="KW-1185">Reference proteome</keyword>
<dbReference type="InterPro" id="IPR000933">
    <property type="entry name" value="Glyco_hydro_29"/>
</dbReference>
<dbReference type="PANTHER" id="PTHR10030:SF37">
    <property type="entry name" value="ALPHA-L-FUCOSIDASE-RELATED"/>
    <property type="match status" value="1"/>
</dbReference>
<proteinExistence type="inferred from homology"/>
<dbReference type="InterPro" id="IPR017853">
    <property type="entry name" value="GH"/>
</dbReference>
<accession>A0A7Y0FMN5</accession>
<dbReference type="EMBL" id="JABBGH010000002">
    <property type="protein sequence ID" value="NML66058.1"/>
    <property type="molecule type" value="Genomic_DNA"/>
</dbReference>
<dbReference type="Proteomes" id="UP000559626">
    <property type="component" value="Unassembled WGS sequence"/>
</dbReference>
<dbReference type="SUPFAM" id="SSF51445">
    <property type="entry name" value="(Trans)glycosidases"/>
    <property type="match status" value="1"/>
</dbReference>
<dbReference type="GO" id="GO:0006004">
    <property type="term" value="P:fucose metabolic process"/>
    <property type="evidence" value="ECO:0007669"/>
    <property type="project" value="TreeGrafter"/>
</dbReference>
<dbReference type="InterPro" id="IPR008979">
    <property type="entry name" value="Galactose-bd-like_sf"/>
</dbReference>
<evidence type="ECO:0000259" key="6">
    <source>
        <dbReference type="Pfam" id="PF01120"/>
    </source>
</evidence>
<dbReference type="Pfam" id="PF01120">
    <property type="entry name" value="Alpha_L_fucos"/>
    <property type="match status" value="1"/>
</dbReference>
<dbReference type="InterPro" id="IPR057739">
    <property type="entry name" value="Glyco_hydro_29_N"/>
</dbReference>
<dbReference type="SMART" id="SM00812">
    <property type="entry name" value="Alpha_L_fucos"/>
    <property type="match status" value="1"/>
</dbReference>
<evidence type="ECO:0000256" key="3">
    <source>
        <dbReference type="ARBA" id="ARBA00022729"/>
    </source>
</evidence>
<name>A0A7Y0FMN5_9BACT</name>
<dbReference type="PANTHER" id="PTHR10030">
    <property type="entry name" value="ALPHA-L-FUCOSIDASE"/>
    <property type="match status" value="1"/>
</dbReference>
<keyword evidence="3" id="KW-0732">Signal</keyword>
<protein>
    <recommendedName>
        <fullName evidence="2">alpha-L-fucosidase</fullName>
        <ecNumber evidence="2">3.2.1.51</ecNumber>
    </recommendedName>
</protein>
<evidence type="ECO:0000256" key="2">
    <source>
        <dbReference type="ARBA" id="ARBA00012662"/>
    </source>
</evidence>
<dbReference type="SUPFAM" id="SSF49785">
    <property type="entry name" value="Galactose-binding domain-like"/>
    <property type="match status" value="1"/>
</dbReference>
<comment type="similarity">
    <text evidence="1">Belongs to the glycosyl hydrolase 29 family.</text>
</comment>
<dbReference type="Gene3D" id="2.60.120.260">
    <property type="entry name" value="Galactose-binding domain-like"/>
    <property type="match status" value="1"/>
</dbReference>